<keyword evidence="2" id="KW-1185">Reference proteome</keyword>
<dbReference type="Proteomes" id="UP000546173">
    <property type="component" value="Unassembled WGS sequence"/>
</dbReference>
<name>A0A7X1G718_9PSED</name>
<dbReference type="EMBL" id="JACMYH010000002">
    <property type="protein sequence ID" value="MBC2678879.1"/>
    <property type="molecule type" value="Genomic_DNA"/>
</dbReference>
<evidence type="ECO:0000313" key="2">
    <source>
        <dbReference type="Proteomes" id="UP000546173"/>
    </source>
</evidence>
<proteinExistence type="predicted"/>
<evidence type="ECO:0000313" key="1">
    <source>
        <dbReference type="EMBL" id="MBC2678879.1"/>
    </source>
</evidence>
<dbReference type="RefSeq" id="WP_122476287.1">
    <property type="nucleotide sequence ID" value="NZ_JACMYH010000002.1"/>
</dbReference>
<sequence length="93" mass="10252">MTEQPKSVDSIAVPLLKQDTRAGVSGYTLDLLSKLTGLSRTGVIHLALRQMADRYLHKYDMDDGPLSDAQHTAILLASRATSIPADHFTKRLF</sequence>
<reference evidence="1 2" key="1">
    <citation type="submission" date="2020-08" db="EMBL/GenBank/DDBJ databases">
        <title>Pseudomonas sp. nov.</title>
        <authorList>
            <person name="Gieschler S."/>
            <person name="Fiedler G."/>
            <person name="Brinks E."/>
            <person name="Boehnlein C."/>
            <person name="Franz C.M.A.P."/>
            <person name="Kabisch J."/>
        </authorList>
    </citation>
    <scope>NUCLEOTIDE SEQUENCE [LARGE SCALE GENOMIC DNA]</scope>
    <source>
        <strain evidence="1 2">MBT-2</strain>
    </source>
</reference>
<gene>
    <name evidence="1" type="ORF">H7993_10825</name>
</gene>
<protein>
    <submittedName>
        <fullName evidence="1">Uncharacterized protein</fullName>
    </submittedName>
</protein>
<organism evidence="1 2">
    <name type="scientific">Pseudomonas baltica</name>
    <dbReference type="NCBI Taxonomy" id="2762576"/>
    <lineage>
        <taxon>Bacteria</taxon>
        <taxon>Pseudomonadati</taxon>
        <taxon>Pseudomonadota</taxon>
        <taxon>Gammaproteobacteria</taxon>
        <taxon>Pseudomonadales</taxon>
        <taxon>Pseudomonadaceae</taxon>
        <taxon>Pseudomonas</taxon>
    </lineage>
</organism>
<accession>A0A7X1G718</accession>
<comment type="caution">
    <text evidence="1">The sequence shown here is derived from an EMBL/GenBank/DDBJ whole genome shotgun (WGS) entry which is preliminary data.</text>
</comment>
<dbReference type="AlphaFoldDB" id="A0A7X1G718"/>